<sequence>MKHLKTISFSIQIKANRKKVWKVLWNPETYKKWTGVFAEGSHYEGELKQGNTIHFLGSGSDGMIAIIEKMVENEQMVFSHQREVKNGVETDSLWQGAKEIYYLKEETGTSTELQVIMDVTQDMEEYFSKVFPEALRLVKQIAEQ</sequence>
<dbReference type="Pfam" id="PF08327">
    <property type="entry name" value="AHSA1"/>
    <property type="match status" value="1"/>
</dbReference>
<accession>A0ABS1BLA8</accession>
<name>A0ABS1BLA8_9SPHI</name>
<keyword evidence="4" id="KW-1185">Reference proteome</keyword>
<organism evidence="3 4">
    <name type="scientific">Pedobacter segetis</name>
    <dbReference type="NCBI Taxonomy" id="2793069"/>
    <lineage>
        <taxon>Bacteria</taxon>
        <taxon>Pseudomonadati</taxon>
        <taxon>Bacteroidota</taxon>
        <taxon>Sphingobacteriia</taxon>
        <taxon>Sphingobacteriales</taxon>
        <taxon>Sphingobacteriaceae</taxon>
        <taxon>Pedobacter</taxon>
    </lineage>
</organism>
<gene>
    <name evidence="3" type="ORF">I5M32_08530</name>
</gene>
<dbReference type="InterPro" id="IPR013538">
    <property type="entry name" value="ASHA1/2-like_C"/>
</dbReference>
<proteinExistence type="inferred from homology"/>
<feature type="domain" description="Activator of Hsp90 ATPase homologue 1/2-like C-terminal" evidence="2">
    <location>
        <begin position="14"/>
        <end position="123"/>
    </location>
</feature>
<dbReference type="Proteomes" id="UP000660024">
    <property type="component" value="Unassembled WGS sequence"/>
</dbReference>
<evidence type="ECO:0000256" key="1">
    <source>
        <dbReference type="ARBA" id="ARBA00006817"/>
    </source>
</evidence>
<evidence type="ECO:0000259" key="2">
    <source>
        <dbReference type="Pfam" id="PF08327"/>
    </source>
</evidence>
<dbReference type="CDD" id="cd07814">
    <property type="entry name" value="SRPBCC_CalC_Aha1-like"/>
    <property type="match status" value="1"/>
</dbReference>
<dbReference type="EMBL" id="JAEHFY010000010">
    <property type="protein sequence ID" value="MBK0383004.1"/>
    <property type="molecule type" value="Genomic_DNA"/>
</dbReference>
<dbReference type="RefSeq" id="WP_200585811.1">
    <property type="nucleotide sequence ID" value="NZ_JAEHFY010000010.1"/>
</dbReference>
<protein>
    <submittedName>
        <fullName evidence="3">SRPBCC domain-containing protein</fullName>
    </submittedName>
</protein>
<evidence type="ECO:0000313" key="4">
    <source>
        <dbReference type="Proteomes" id="UP000660024"/>
    </source>
</evidence>
<dbReference type="Gene3D" id="3.30.530.20">
    <property type="match status" value="1"/>
</dbReference>
<reference evidence="3 4" key="1">
    <citation type="submission" date="2020-12" db="EMBL/GenBank/DDBJ databases">
        <title>Bacterial novel species Pedobacter sp. SD-b isolated from soil.</title>
        <authorList>
            <person name="Jung H.-Y."/>
        </authorList>
    </citation>
    <scope>NUCLEOTIDE SEQUENCE [LARGE SCALE GENOMIC DNA]</scope>
    <source>
        <strain evidence="3 4">SD-b</strain>
    </source>
</reference>
<dbReference type="InterPro" id="IPR023393">
    <property type="entry name" value="START-like_dom_sf"/>
</dbReference>
<evidence type="ECO:0000313" key="3">
    <source>
        <dbReference type="EMBL" id="MBK0383004.1"/>
    </source>
</evidence>
<comment type="similarity">
    <text evidence="1">Belongs to the AHA1 family.</text>
</comment>
<dbReference type="SUPFAM" id="SSF55961">
    <property type="entry name" value="Bet v1-like"/>
    <property type="match status" value="1"/>
</dbReference>
<comment type="caution">
    <text evidence="3">The sequence shown here is derived from an EMBL/GenBank/DDBJ whole genome shotgun (WGS) entry which is preliminary data.</text>
</comment>